<name>A0A059F8Z7_9PROT</name>
<dbReference type="AlphaFoldDB" id="A0A059F8Z7"/>
<evidence type="ECO:0008006" key="4">
    <source>
        <dbReference type="Google" id="ProtNLM"/>
    </source>
</evidence>
<reference evidence="2 3" key="1">
    <citation type="submission" date="2013-04" db="EMBL/GenBank/DDBJ databases">
        <title>Hyphomonas hirschiana VP5 Genome Sequencing.</title>
        <authorList>
            <person name="Lai Q."/>
            <person name="Shao Z."/>
        </authorList>
    </citation>
    <scope>NUCLEOTIDE SEQUENCE [LARGE SCALE GENOMIC DNA]</scope>
    <source>
        <strain evidence="2 3">VP5</strain>
    </source>
</reference>
<sequence>MQRFPVSVLVACLVATSAFADPKLGSNEPLTADVMKAELFGVRMAGVVVQTGERWSECVEPGGRTLYEIGDYISEGVMEVTEGGQACFTYPGTGTSCFRGQRAPRGYMFYAIGGGGTFHATKVERGVKKCIASDLIG</sequence>
<dbReference type="PATRIC" id="fig|1280951.3.peg.3293"/>
<feature type="signal peptide" evidence="1">
    <location>
        <begin position="1"/>
        <end position="20"/>
    </location>
</feature>
<keyword evidence="3" id="KW-1185">Reference proteome</keyword>
<accession>A0A059F8Z7</accession>
<dbReference type="OrthoDB" id="7631190at2"/>
<evidence type="ECO:0000313" key="2">
    <source>
        <dbReference type="EMBL" id="KCZ87070.1"/>
    </source>
</evidence>
<dbReference type="EMBL" id="ARYI01000020">
    <property type="protein sequence ID" value="KCZ87070.1"/>
    <property type="molecule type" value="Genomic_DNA"/>
</dbReference>
<comment type="caution">
    <text evidence="2">The sequence shown here is derived from an EMBL/GenBank/DDBJ whole genome shotgun (WGS) entry which is preliminary data.</text>
</comment>
<dbReference type="Proteomes" id="UP000025061">
    <property type="component" value="Unassembled WGS sequence"/>
</dbReference>
<gene>
    <name evidence="2" type="ORF">HHI_16342</name>
</gene>
<keyword evidence="1" id="KW-0732">Signal</keyword>
<organism evidence="2 3">
    <name type="scientific">Hyphomonas hirschiana VP5</name>
    <dbReference type="NCBI Taxonomy" id="1280951"/>
    <lineage>
        <taxon>Bacteria</taxon>
        <taxon>Pseudomonadati</taxon>
        <taxon>Pseudomonadota</taxon>
        <taxon>Alphaproteobacteria</taxon>
        <taxon>Hyphomonadales</taxon>
        <taxon>Hyphomonadaceae</taxon>
        <taxon>Hyphomonas</taxon>
    </lineage>
</organism>
<evidence type="ECO:0000256" key="1">
    <source>
        <dbReference type="SAM" id="SignalP"/>
    </source>
</evidence>
<proteinExistence type="predicted"/>
<evidence type="ECO:0000313" key="3">
    <source>
        <dbReference type="Proteomes" id="UP000025061"/>
    </source>
</evidence>
<protein>
    <recommendedName>
        <fullName evidence="4">Lipoprotein</fullName>
    </recommendedName>
</protein>
<dbReference type="RefSeq" id="WP_011647755.1">
    <property type="nucleotide sequence ID" value="NZ_ARYI01000020.1"/>
</dbReference>
<feature type="chain" id="PRO_5001572088" description="Lipoprotein" evidence="1">
    <location>
        <begin position="21"/>
        <end position="137"/>
    </location>
</feature>